<dbReference type="Pfam" id="PF02777">
    <property type="entry name" value="Sod_Fe_C"/>
    <property type="match status" value="1"/>
</dbReference>
<organism evidence="12 13">
    <name type="scientific">Dermatophagoides pteronyssinus</name>
    <name type="common">European house dust mite</name>
    <dbReference type="NCBI Taxonomy" id="6956"/>
    <lineage>
        <taxon>Eukaryota</taxon>
        <taxon>Metazoa</taxon>
        <taxon>Ecdysozoa</taxon>
        <taxon>Arthropoda</taxon>
        <taxon>Chelicerata</taxon>
        <taxon>Arachnida</taxon>
        <taxon>Acari</taxon>
        <taxon>Acariformes</taxon>
        <taxon>Sarcoptiformes</taxon>
        <taxon>Astigmata</taxon>
        <taxon>Psoroptidia</taxon>
        <taxon>Analgoidea</taxon>
        <taxon>Pyroglyphidae</taxon>
        <taxon>Dermatophagoidinae</taxon>
        <taxon>Dermatophagoides</taxon>
    </lineage>
</organism>
<gene>
    <name evidence="13" type="primary">LOC113799888</name>
</gene>
<comment type="function">
    <text evidence="1">Destroys superoxide anion radicals which are normally produced within the cells and which are toxic to biological systems.</text>
</comment>
<dbReference type="InterPro" id="IPR019832">
    <property type="entry name" value="Mn/Fe_SOD_C"/>
</dbReference>
<dbReference type="SUPFAM" id="SSF46609">
    <property type="entry name" value="Fe,Mn superoxide dismutase (SOD), N-terminal domain"/>
    <property type="match status" value="1"/>
</dbReference>
<comment type="function">
    <text evidence="9">Destroys radicals which are normally produced within the cells and which are toxic to biological systems.</text>
</comment>
<dbReference type="PROSITE" id="PS00088">
    <property type="entry name" value="SOD_MN"/>
    <property type="match status" value="1"/>
</dbReference>
<evidence type="ECO:0000259" key="11">
    <source>
        <dbReference type="Pfam" id="PF02777"/>
    </source>
</evidence>
<evidence type="ECO:0000256" key="8">
    <source>
        <dbReference type="PIRSR" id="PIRSR000349-1"/>
    </source>
</evidence>
<dbReference type="OrthoDB" id="239262at2759"/>
<dbReference type="PANTHER" id="PTHR42769:SF3">
    <property type="entry name" value="SUPEROXIDE DISMUTASE [FE] 2, CHLOROPLASTIC"/>
    <property type="match status" value="1"/>
</dbReference>
<comment type="catalytic activity">
    <reaction evidence="7 9">
        <text>2 superoxide + 2 H(+) = H2O2 + O2</text>
        <dbReference type="Rhea" id="RHEA:20696"/>
        <dbReference type="ChEBI" id="CHEBI:15378"/>
        <dbReference type="ChEBI" id="CHEBI:15379"/>
        <dbReference type="ChEBI" id="CHEBI:16240"/>
        <dbReference type="ChEBI" id="CHEBI:18421"/>
        <dbReference type="EC" id="1.15.1.1"/>
    </reaction>
</comment>
<feature type="domain" description="Manganese/iron superoxide dismutase N-terminal" evidence="10">
    <location>
        <begin position="7"/>
        <end position="81"/>
    </location>
</feature>
<dbReference type="Pfam" id="PF00081">
    <property type="entry name" value="Sod_Fe_N"/>
    <property type="match status" value="1"/>
</dbReference>
<evidence type="ECO:0000256" key="5">
    <source>
        <dbReference type="ARBA" id="ARBA00023002"/>
    </source>
</evidence>
<proteinExistence type="inferred from homology"/>
<evidence type="ECO:0000256" key="6">
    <source>
        <dbReference type="ARBA" id="ARBA00023211"/>
    </source>
</evidence>
<evidence type="ECO:0000256" key="1">
    <source>
        <dbReference type="ARBA" id="ARBA00002170"/>
    </source>
</evidence>
<evidence type="ECO:0000259" key="10">
    <source>
        <dbReference type="Pfam" id="PF00081"/>
    </source>
</evidence>
<dbReference type="Gene3D" id="1.10.287.990">
    <property type="entry name" value="Fe,Mn superoxide dismutase (SOD) domain"/>
    <property type="match status" value="1"/>
</dbReference>
<evidence type="ECO:0000256" key="2">
    <source>
        <dbReference type="ARBA" id="ARBA00008714"/>
    </source>
</evidence>
<feature type="domain" description="Manganese/iron superoxide dismutase C-terminal" evidence="11">
    <location>
        <begin position="92"/>
        <end position="194"/>
    </location>
</feature>
<dbReference type="InterPro" id="IPR036314">
    <property type="entry name" value="SOD_C_sf"/>
</dbReference>
<name>A0A6P6YMF5_DERPT</name>
<dbReference type="InterPro" id="IPR001189">
    <property type="entry name" value="Mn/Fe_SOD"/>
</dbReference>
<dbReference type="KEGG" id="dpte:113799888"/>
<dbReference type="GO" id="GO:0046872">
    <property type="term" value="F:metal ion binding"/>
    <property type="evidence" value="ECO:0007669"/>
    <property type="project" value="UniProtKB-KW"/>
</dbReference>
<dbReference type="InterPro" id="IPR019833">
    <property type="entry name" value="Mn/Fe_SOD_BS"/>
</dbReference>
<evidence type="ECO:0000256" key="4">
    <source>
        <dbReference type="ARBA" id="ARBA00022723"/>
    </source>
</evidence>
<evidence type="ECO:0000313" key="13">
    <source>
        <dbReference type="RefSeq" id="XP_027206387.1"/>
    </source>
</evidence>
<keyword evidence="6" id="KW-0464">Manganese</keyword>
<dbReference type="PRINTS" id="PR01703">
    <property type="entry name" value="MNSODISMTASE"/>
</dbReference>
<evidence type="ECO:0000313" key="12">
    <source>
        <dbReference type="Proteomes" id="UP000515146"/>
    </source>
</evidence>
<sequence>MTKTNAPTLPFELTALEPCMTKKQLDLHFNKHHMGYYKKFCELTKNDPDAKVEEIIKKNIAGKLYNNTAQLYNHQFFWRCLINNSKKFSNEPSGELKALIETSFKSFDAFQAEFEATSIGHFGSGWVWLVYNTSTKLLELFQGHDAQCPLSDQNLLPLLACDLWEHAYYVDYENRRDNYLSIFWKLVNWNFVENMLKHKRFDYNNPDQFY</sequence>
<reference evidence="13" key="1">
    <citation type="submission" date="2025-08" db="UniProtKB">
        <authorList>
            <consortium name="RefSeq"/>
        </authorList>
    </citation>
    <scope>IDENTIFICATION</scope>
    <source>
        <strain evidence="13">Airmid</strain>
    </source>
</reference>
<feature type="binding site" evidence="8">
    <location>
        <position position="74"/>
    </location>
    <ligand>
        <name>Mn(2+)</name>
        <dbReference type="ChEBI" id="CHEBI:29035"/>
    </ligand>
</feature>
<feature type="binding site" evidence="8">
    <location>
        <position position="28"/>
    </location>
    <ligand>
        <name>Mn(2+)</name>
        <dbReference type="ChEBI" id="CHEBI:29035"/>
    </ligand>
</feature>
<evidence type="ECO:0000256" key="9">
    <source>
        <dbReference type="RuleBase" id="RU000414"/>
    </source>
</evidence>
<dbReference type="EC" id="1.15.1.1" evidence="3 9"/>
<dbReference type="GO" id="GO:0004784">
    <property type="term" value="F:superoxide dismutase activity"/>
    <property type="evidence" value="ECO:0007669"/>
    <property type="project" value="UniProtKB-EC"/>
</dbReference>
<dbReference type="Proteomes" id="UP000515146">
    <property type="component" value="Unplaced"/>
</dbReference>
<dbReference type="InterPro" id="IPR019831">
    <property type="entry name" value="Mn/Fe_SOD_N"/>
</dbReference>
<dbReference type="RefSeq" id="XP_027206387.1">
    <property type="nucleotide sequence ID" value="XM_027350586.1"/>
</dbReference>
<dbReference type="OMA" id="WAWLNAD"/>
<dbReference type="InParanoid" id="A0A6P6YMF5"/>
<dbReference type="Gene3D" id="3.55.40.20">
    <property type="entry name" value="Iron/manganese superoxide dismutase, C-terminal domain"/>
    <property type="match status" value="1"/>
</dbReference>
<keyword evidence="4 8" id="KW-0479">Metal-binding</keyword>
<dbReference type="PANTHER" id="PTHR42769">
    <property type="entry name" value="SUPEROXIDE DISMUTASE"/>
    <property type="match status" value="1"/>
</dbReference>
<evidence type="ECO:0000256" key="7">
    <source>
        <dbReference type="ARBA" id="ARBA00049204"/>
    </source>
</evidence>
<keyword evidence="12" id="KW-1185">Reference proteome</keyword>
<protein>
    <recommendedName>
        <fullName evidence="3 9">Superoxide dismutase</fullName>
        <ecNumber evidence="3 9">1.15.1.1</ecNumber>
    </recommendedName>
</protein>
<dbReference type="SUPFAM" id="SSF54719">
    <property type="entry name" value="Fe,Mn superoxide dismutase (SOD), C-terminal domain"/>
    <property type="match status" value="1"/>
</dbReference>
<feature type="binding site" evidence="8">
    <location>
        <position position="166"/>
    </location>
    <ligand>
        <name>Mn(2+)</name>
        <dbReference type="ChEBI" id="CHEBI:29035"/>
    </ligand>
</feature>
<evidence type="ECO:0000256" key="3">
    <source>
        <dbReference type="ARBA" id="ARBA00012682"/>
    </source>
</evidence>
<dbReference type="AlphaFoldDB" id="A0A6P6YMF5"/>
<feature type="binding site" evidence="8">
    <location>
        <position position="162"/>
    </location>
    <ligand>
        <name>Mn(2+)</name>
        <dbReference type="ChEBI" id="CHEBI:29035"/>
    </ligand>
</feature>
<comment type="similarity">
    <text evidence="2 9">Belongs to the iron/manganese superoxide dismutase family.</text>
</comment>
<keyword evidence="5 9" id="KW-0560">Oxidoreductase</keyword>
<dbReference type="InterPro" id="IPR036324">
    <property type="entry name" value="Mn/Fe_SOD_N_sf"/>
</dbReference>
<dbReference type="PIRSF" id="PIRSF000349">
    <property type="entry name" value="SODismutase"/>
    <property type="match status" value="1"/>
</dbReference>
<accession>A0A6P6YMF5</accession>